<reference evidence="4 5" key="1">
    <citation type="journal article" date="2017" name="Nat. Ecol. Evol.">
        <title>Scallop genome provides insights into evolution of bilaterian karyotype and development.</title>
        <authorList>
            <person name="Wang S."/>
            <person name="Zhang J."/>
            <person name="Jiao W."/>
            <person name="Li J."/>
            <person name="Xun X."/>
            <person name="Sun Y."/>
            <person name="Guo X."/>
            <person name="Huan P."/>
            <person name="Dong B."/>
            <person name="Zhang L."/>
            <person name="Hu X."/>
            <person name="Sun X."/>
            <person name="Wang J."/>
            <person name="Zhao C."/>
            <person name="Wang Y."/>
            <person name="Wang D."/>
            <person name="Huang X."/>
            <person name="Wang R."/>
            <person name="Lv J."/>
            <person name="Li Y."/>
            <person name="Zhang Z."/>
            <person name="Liu B."/>
            <person name="Lu W."/>
            <person name="Hui Y."/>
            <person name="Liang J."/>
            <person name="Zhou Z."/>
            <person name="Hou R."/>
            <person name="Li X."/>
            <person name="Liu Y."/>
            <person name="Li H."/>
            <person name="Ning X."/>
            <person name="Lin Y."/>
            <person name="Zhao L."/>
            <person name="Xing Q."/>
            <person name="Dou J."/>
            <person name="Li Y."/>
            <person name="Mao J."/>
            <person name="Guo H."/>
            <person name="Dou H."/>
            <person name="Li T."/>
            <person name="Mu C."/>
            <person name="Jiang W."/>
            <person name="Fu Q."/>
            <person name="Fu X."/>
            <person name="Miao Y."/>
            <person name="Liu J."/>
            <person name="Yu Q."/>
            <person name="Li R."/>
            <person name="Liao H."/>
            <person name="Li X."/>
            <person name="Kong Y."/>
            <person name="Jiang Z."/>
            <person name="Chourrout D."/>
            <person name="Li R."/>
            <person name="Bao Z."/>
        </authorList>
    </citation>
    <scope>NUCLEOTIDE SEQUENCE [LARGE SCALE GENOMIC DNA]</scope>
    <source>
        <strain evidence="4 5">PY_sf001</strain>
    </source>
</reference>
<keyword evidence="2 4" id="KW-0808">Transferase</keyword>
<dbReference type="Gene3D" id="3.40.50.300">
    <property type="entry name" value="P-loop containing nucleotide triphosphate hydrolases"/>
    <property type="match status" value="1"/>
</dbReference>
<sequence>MSSKCEHCSVFPVYDGYVLPAFPPLVPVPDKHMAAVRNFESRDNDILICSLPKTGTNWGYEIISMLVQGHATYVKGAKITGMLEAVDDLSTLNELKSPRVLSTHVPFRHLPKQHLAKGCKIVHFRRNPKDVMVSCYNHCTHDDRISHPRTSEDEEFPGTWENFLKDQMESKHNFYDGFFKYEKEWEDAKNKNQVTSVHTVFYENLKKDPVNEIKRLATYLEVPADDELAKDIADKCSFQKFLNAVLTVKTGVVKIVEGGNQFLFRKGIVGDWKNWFTVAQNEQFDELLDKELKGTSLKFTFEI</sequence>
<comment type="similarity">
    <text evidence="1">Belongs to the sulfotransferase 1 family.</text>
</comment>
<dbReference type="SUPFAM" id="SSF52540">
    <property type="entry name" value="P-loop containing nucleoside triphosphate hydrolases"/>
    <property type="match status" value="1"/>
</dbReference>
<evidence type="ECO:0000256" key="2">
    <source>
        <dbReference type="ARBA" id="ARBA00022679"/>
    </source>
</evidence>
<name>A0A210QJU9_MIZYE</name>
<comment type="caution">
    <text evidence="4">The sequence shown here is derived from an EMBL/GenBank/DDBJ whole genome shotgun (WGS) entry which is preliminary data.</text>
</comment>
<feature type="domain" description="Sulfotransferase" evidence="3">
    <location>
        <begin position="43"/>
        <end position="295"/>
    </location>
</feature>
<dbReference type="EMBL" id="NEDP02003301">
    <property type="protein sequence ID" value="OWF49025.1"/>
    <property type="molecule type" value="Genomic_DNA"/>
</dbReference>
<dbReference type="GO" id="GO:0008146">
    <property type="term" value="F:sulfotransferase activity"/>
    <property type="evidence" value="ECO:0007669"/>
    <property type="project" value="InterPro"/>
</dbReference>
<gene>
    <name evidence="4" type="ORF">KP79_PYT18334</name>
</gene>
<dbReference type="AlphaFoldDB" id="A0A210QJU9"/>
<evidence type="ECO:0000256" key="1">
    <source>
        <dbReference type="ARBA" id="ARBA00005771"/>
    </source>
</evidence>
<dbReference type="InterPro" id="IPR027417">
    <property type="entry name" value="P-loop_NTPase"/>
</dbReference>
<keyword evidence="5" id="KW-1185">Reference proteome</keyword>
<evidence type="ECO:0000313" key="5">
    <source>
        <dbReference type="Proteomes" id="UP000242188"/>
    </source>
</evidence>
<evidence type="ECO:0000313" key="4">
    <source>
        <dbReference type="EMBL" id="OWF49025.1"/>
    </source>
</evidence>
<dbReference type="Pfam" id="PF00685">
    <property type="entry name" value="Sulfotransfer_1"/>
    <property type="match status" value="1"/>
</dbReference>
<dbReference type="InterPro" id="IPR000863">
    <property type="entry name" value="Sulfotransferase_dom"/>
</dbReference>
<accession>A0A210QJU9</accession>
<evidence type="ECO:0000259" key="3">
    <source>
        <dbReference type="Pfam" id="PF00685"/>
    </source>
</evidence>
<organism evidence="4 5">
    <name type="scientific">Mizuhopecten yessoensis</name>
    <name type="common">Japanese scallop</name>
    <name type="synonym">Patinopecten yessoensis</name>
    <dbReference type="NCBI Taxonomy" id="6573"/>
    <lineage>
        <taxon>Eukaryota</taxon>
        <taxon>Metazoa</taxon>
        <taxon>Spiralia</taxon>
        <taxon>Lophotrochozoa</taxon>
        <taxon>Mollusca</taxon>
        <taxon>Bivalvia</taxon>
        <taxon>Autobranchia</taxon>
        <taxon>Pteriomorphia</taxon>
        <taxon>Pectinida</taxon>
        <taxon>Pectinoidea</taxon>
        <taxon>Pectinidae</taxon>
        <taxon>Mizuhopecten</taxon>
    </lineage>
</organism>
<dbReference type="PANTHER" id="PTHR11783">
    <property type="entry name" value="SULFOTRANSFERASE SULT"/>
    <property type="match status" value="1"/>
</dbReference>
<dbReference type="Proteomes" id="UP000242188">
    <property type="component" value="Unassembled WGS sequence"/>
</dbReference>
<proteinExistence type="inferred from homology"/>
<protein>
    <submittedName>
        <fullName evidence="4">Sulfotransferase 1C2</fullName>
    </submittedName>
</protein>
<dbReference type="OrthoDB" id="6341251at2759"/>